<dbReference type="Proteomes" id="UP001183610">
    <property type="component" value="Unassembled WGS sequence"/>
</dbReference>
<evidence type="ECO:0000313" key="5">
    <source>
        <dbReference type="Proteomes" id="UP001183610"/>
    </source>
</evidence>
<proteinExistence type="predicted"/>
<reference evidence="3" key="2">
    <citation type="submission" date="2024-03" db="EMBL/GenBank/DDBJ databases">
        <title>30 novel species of actinomycetes from the DSMZ collection.</title>
        <authorList>
            <person name="Nouioui I."/>
        </authorList>
    </citation>
    <scope>NUCLEOTIDE SEQUENCE</scope>
    <source>
        <strain evidence="2">DSM 41979</strain>
        <strain evidence="3">DSM 41982</strain>
    </source>
</reference>
<dbReference type="RefSeq" id="WP_010277019.1">
    <property type="nucleotide sequence ID" value="NZ_JAVRER010000035.1"/>
</dbReference>
<protein>
    <recommendedName>
        <fullName evidence="6">Amidotransferase</fullName>
    </recommendedName>
</protein>
<feature type="transmembrane region" description="Helical" evidence="1">
    <location>
        <begin position="31"/>
        <end position="50"/>
    </location>
</feature>
<dbReference type="AlphaFoldDB" id="A0ABD5E9Q4"/>
<keyword evidence="1" id="KW-1133">Transmembrane helix</keyword>
<evidence type="ECO:0000313" key="2">
    <source>
        <dbReference type="EMBL" id="MDT0408791.1"/>
    </source>
</evidence>
<dbReference type="Proteomes" id="UP001183607">
    <property type="component" value="Unassembled WGS sequence"/>
</dbReference>
<keyword evidence="5" id="KW-1185">Reference proteome</keyword>
<evidence type="ECO:0000256" key="1">
    <source>
        <dbReference type="SAM" id="Phobius"/>
    </source>
</evidence>
<accession>A0ABD5E9Q4</accession>
<sequence length="52" mass="5321">MNGTSTLLIIIGLFLAGGVWSFVKQGMPKSLLAMLSVGAGVFLIAGVLNLTV</sequence>
<gene>
    <name evidence="3" type="ORF">RM574_20880</name>
    <name evidence="2" type="ORF">RM698_06950</name>
</gene>
<comment type="caution">
    <text evidence="3">The sequence shown here is derived from an EMBL/GenBank/DDBJ whole genome shotgun (WGS) entry which is preliminary data.</text>
</comment>
<keyword evidence="1" id="KW-0472">Membrane</keyword>
<keyword evidence="1" id="KW-0812">Transmembrane</keyword>
<organism evidence="3 4">
    <name type="scientific">Streptomyces evansiae</name>
    <dbReference type="NCBI Taxonomy" id="3075535"/>
    <lineage>
        <taxon>Bacteria</taxon>
        <taxon>Bacillati</taxon>
        <taxon>Actinomycetota</taxon>
        <taxon>Actinomycetes</taxon>
        <taxon>Kitasatosporales</taxon>
        <taxon>Streptomycetaceae</taxon>
        <taxon>Streptomyces</taxon>
    </lineage>
</organism>
<evidence type="ECO:0000313" key="4">
    <source>
        <dbReference type="Proteomes" id="UP001183607"/>
    </source>
</evidence>
<reference evidence="4 5" key="1">
    <citation type="submission" date="2023-07" db="EMBL/GenBank/DDBJ databases">
        <title>30 novel species of actinomycetes from the DSMZ collection.</title>
        <authorList>
            <person name="Nouioui I."/>
        </authorList>
    </citation>
    <scope>NUCLEOTIDE SEQUENCE [LARGE SCALE GENOMIC DNA]</scope>
    <source>
        <strain evidence="5">DSM 41979</strain>
        <strain evidence="4">DSM 41982</strain>
    </source>
</reference>
<dbReference type="EMBL" id="JAVRET010000011">
    <property type="protein sequence ID" value="MDT0408791.1"/>
    <property type="molecule type" value="Genomic_DNA"/>
</dbReference>
<name>A0ABD5E9Q4_9ACTN</name>
<evidence type="ECO:0000313" key="3">
    <source>
        <dbReference type="EMBL" id="MDT0417942.1"/>
    </source>
</evidence>
<dbReference type="EMBL" id="JAVRER010000035">
    <property type="protein sequence ID" value="MDT0417942.1"/>
    <property type="molecule type" value="Genomic_DNA"/>
</dbReference>
<evidence type="ECO:0008006" key="6">
    <source>
        <dbReference type="Google" id="ProtNLM"/>
    </source>
</evidence>